<keyword evidence="3" id="KW-1185">Reference proteome</keyword>
<proteinExistence type="predicted"/>
<dbReference type="RefSeq" id="WP_185104281.1">
    <property type="nucleotide sequence ID" value="NZ_BAAAXY010000019.1"/>
</dbReference>
<gene>
    <name evidence="2" type="ORF">HD593_004723</name>
</gene>
<evidence type="ECO:0000256" key="1">
    <source>
        <dbReference type="SAM" id="MobiDB-lite"/>
    </source>
</evidence>
<sequence>MAALLRARVPQPLIDPGRRAPMCAEAARHPGLSSLHQYEPDCDSTWPNRPGATNAA</sequence>
<name>A0A7X0TZW2_9ACTN</name>
<accession>A0A7X0TZW2</accession>
<evidence type="ECO:0000313" key="2">
    <source>
        <dbReference type="EMBL" id="MBB6549928.1"/>
    </source>
</evidence>
<feature type="region of interest" description="Disordered" evidence="1">
    <location>
        <begin position="33"/>
        <end position="56"/>
    </location>
</feature>
<protein>
    <submittedName>
        <fullName evidence="2">Uncharacterized protein</fullName>
    </submittedName>
</protein>
<dbReference type="AlphaFoldDB" id="A0A7X0TZW2"/>
<dbReference type="Proteomes" id="UP000565579">
    <property type="component" value="Unassembled WGS sequence"/>
</dbReference>
<evidence type="ECO:0000313" key="3">
    <source>
        <dbReference type="Proteomes" id="UP000565579"/>
    </source>
</evidence>
<reference evidence="2 3" key="1">
    <citation type="submission" date="2020-08" db="EMBL/GenBank/DDBJ databases">
        <title>Sequencing the genomes of 1000 actinobacteria strains.</title>
        <authorList>
            <person name="Klenk H.-P."/>
        </authorList>
    </citation>
    <scope>NUCLEOTIDE SEQUENCE [LARGE SCALE GENOMIC DNA]</scope>
    <source>
        <strain evidence="2 3">DSM 43768</strain>
    </source>
</reference>
<organism evidence="2 3">
    <name type="scientific">Nonomuraea rubra</name>
    <dbReference type="NCBI Taxonomy" id="46180"/>
    <lineage>
        <taxon>Bacteria</taxon>
        <taxon>Bacillati</taxon>
        <taxon>Actinomycetota</taxon>
        <taxon>Actinomycetes</taxon>
        <taxon>Streptosporangiales</taxon>
        <taxon>Streptosporangiaceae</taxon>
        <taxon>Nonomuraea</taxon>
    </lineage>
</organism>
<dbReference type="EMBL" id="JACHMI010000001">
    <property type="protein sequence ID" value="MBB6549928.1"/>
    <property type="molecule type" value="Genomic_DNA"/>
</dbReference>
<comment type="caution">
    <text evidence="2">The sequence shown here is derived from an EMBL/GenBank/DDBJ whole genome shotgun (WGS) entry which is preliminary data.</text>
</comment>